<evidence type="ECO:0000313" key="3">
    <source>
        <dbReference type="Proteomes" id="UP000310458"/>
    </source>
</evidence>
<proteinExistence type="predicted"/>
<organism evidence="2 3">
    <name type="scientific">Nesterenkonia salmonea</name>
    <dbReference type="NCBI Taxonomy" id="1804987"/>
    <lineage>
        <taxon>Bacteria</taxon>
        <taxon>Bacillati</taxon>
        <taxon>Actinomycetota</taxon>
        <taxon>Actinomycetes</taxon>
        <taxon>Micrococcales</taxon>
        <taxon>Micrococcaceae</taxon>
        <taxon>Nesterenkonia</taxon>
    </lineage>
</organism>
<gene>
    <name evidence="2" type="ORF">FEF26_00705</name>
</gene>
<keyword evidence="1" id="KW-0812">Transmembrane</keyword>
<dbReference type="Proteomes" id="UP000310458">
    <property type="component" value="Unassembled WGS sequence"/>
</dbReference>
<dbReference type="RefSeq" id="WP_138251620.1">
    <property type="nucleotide sequence ID" value="NZ_VAVZ01000002.1"/>
</dbReference>
<comment type="caution">
    <text evidence="2">The sequence shown here is derived from an EMBL/GenBank/DDBJ whole genome shotgun (WGS) entry which is preliminary data.</text>
</comment>
<name>A0A5R9BKH8_9MICC</name>
<keyword evidence="3" id="KW-1185">Reference proteome</keyword>
<evidence type="ECO:0000313" key="2">
    <source>
        <dbReference type="EMBL" id="TLQ00995.1"/>
    </source>
</evidence>
<dbReference type="EMBL" id="VAVZ01000002">
    <property type="protein sequence ID" value="TLQ00995.1"/>
    <property type="molecule type" value="Genomic_DNA"/>
</dbReference>
<accession>A0A5R9BKH8</accession>
<keyword evidence="1" id="KW-1133">Transmembrane helix</keyword>
<protein>
    <submittedName>
        <fullName evidence="2">Uncharacterized protein</fullName>
    </submittedName>
</protein>
<dbReference type="AlphaFoldDB" id="A0A5R9BKH8"/>
<feature type="transmembrane region" description="Helical" evidence="1">
    <location>
        <begin position="43"/>
        <end position="63"/>
    </location>
</feature>
<dbReference type="OrthoDB" id="5148132at2"/>
<evidence type="ECO:0000256" key="1">
    <source>
        <dbReference type="SAM" id="Phobius"/>
    </source>
</evidence>
<sequence length="66" mass="7007">MALILVGTSAAITLVYVLGDVFLTRRRGAPAGDFSAMWQISKAGTAIMLIAVFSSYTLAIVIIGRF</sequence>
<reference evidence="2 3" key="1">
    <citation type="submission" date="2019-05" db="EMBL/GenBank/DDBJ databases">
        <title>Nesterenkonia sp. GY074 isolated from the Southern Atlantic Ocean.</title>
        <authorList>
            <person name="Zhang G."/>
        </authorList>
    </citation>
    <scope>NUCLEOTIDE SEQUENCE [LARGE SCALE GENOMIC DNA]</scope>
    <source>
        <strain evidence="2 3">GY074</strain>
    </source>
</reference>
<keyword evidence="1" id="KW-0472">Membrane</keyword>